<dbReference type="RefSeq" id="WP_208240234.1">
    <property type="nucleotide sequence ID" value="NZ_JAGEPF010000007.1"/>
</dbReference>
<organism evidence="1 2">
    <name type="scientific">Actinomadura violacea</name>
    <dbReference type="NCBI Taxonomy" id="2819934"/>
    <lineage>
        <taxon>Bacteria</taxon>
        <taxon>Bacillati</taxon>
        <taxon>Actinomycetota</taxon>
        <taxon>Actinomycetes</taxon>
        <taxon>Streptosporangiales</taxon>
        <taxon>Thermomonosporaceae</taxon>
        <taxon>Actinomadura</taxon>
    </lineage>
</organism>
<accession>A0ABS3RQG8</accession>
<comment type="caution">
    <text evidence="1">The sequence shown here is derived from an EMBL/GenBank/DDBJ whole genome shotgun (WGS) entry which is preliminary data.</text>
</comment>
<dbReference type="EMBL" id="JAGEPF010000007">
    <property type="protein sequence ID" value="MBO2458304.1"/>
    <property type="molecule type" value="Genomic_DNA"/>
</dbReference>
<reference evidence="1 2" key="1">
    <citation type="submission" date="2021-03" db="EMBL/GenBank/DDBJ databases">
        <title>Actinomadura violae sp. nov., isolated from lichen in Thailand.</title>
        <authorList>
            <person name="Kanchanasin P."/>
            <person name="Saeng-In P."/>
            <person name="Phongsopitanun W."/>
            <person name="Yuki M."/>
            <person name="Kudo T."/>
            <person name="Ohkuma M."/>
            <person name="Tanasupawat S."/>
        </authorList>
    </citation>
    <scope>NUCLEOTIDE SEQUENCE [LARGE SCALE GENOMIC DNA]</scope>
    <source>
        <strain evidence="1 2">LCR2-06</strain>
    </source>
</reference>
<evidence type="ECO:0000313" key="1">
    <source>
        <dbReference type="EMBL" id="MBO2458304.1"/>
    </source>
</evidence>
<keyword evidence="2" id="KW-1185">Reference proteome</keyword>
<name>A0ABS3RQG8_9ACTN</name>
<proteinExistence type="predicted"/>
<sequence length="388" mass="42338">MDDLTIIEQMHVPEPPPSPQTAAAARRRLLQEAAGARSRRIHRSAPLPRSRRTMVLTAGATACALAVGSWMTYKWETRPLYHPEPLAGQSGPASTFLLTAADAKTRHASDGRLWYVHRVVGETVVAASPYRPGVHYTVQTTLDDYSVTAKSAKDFGVHLPYSNKDSAGVGWNGGEVAVRPVSPADMAAWKADFQPGAQDLSLQQPDEERGPFRGEGAELDFDNADALSLPADPSKLRAWILNYATKFDHRRLNDPDLYLFTGAPIFLVDRVVSDRVRIATYRMLAGLKGVRMITGTDADGRTGKGVAMRQTTGDYGTIEWQLLIDPETGRLTASQGIVVTPGRKNAGLRPGTREFFEIVKKAEWTNAPTKSLVPKSVTDPILEPPTGD</sequence>
<evidence type="ECO:0000313" key="2">
    <source>
        <dbReference type="Proteomes" id="UP000680206"/>
    </source>
</evidence>
<protein>
    <submittedName>
        <fullName evidence="1">Uncharacterized protein</fullName>
    </submittedName>
</protein>
<gene>
    <name evidence="1" type="ORF">J4709_12075</name>
</gene>
<dbReference type="Proteomes" id="UP000680206">
    <property type="component" value="Unassembled WGS sequence"/>
</dbReference>